<reference evidence="4" key="2">
    <citation type="submission" date="2024-04" db="EMBL/GenBank/DDBJ databases">
        <authorList>
            <person name="Chen Y."/>
            <person name="Shah S."/>
            <person name="Dougan E. K."/>
            <person name="Thang M."/>
            <person name="Chan C."/>
        </authorList>
    </citation>
    <scope>NUCLEOTIDE SEQUENCE [LARGE SCALE GENOMIC DNA]</scope>
</reference>
<dbReference type="EMBL" id="CAMXCT030000469">
    <property type="protein sequence ID" value="CAL4766550.1"/>
    <property type="molecule type" value="Genomic_DNA"/>
</dbReference>
<evidence type="ECO:0000256" key="1">
    <source>
        <dbReference type="SAM" id="MobiDB-lite"/>
    </source>
</evidence>
<dbReference type="AlphaFoldDB" id="A0A9P1BVP9"/>
<feature type="transmembrane region" description="Helical" evidence="2">
    <location>
        <begin position="134"/>
        <end position="155"/>
    </location>
</feature>
<protein>
    <submittedName>
        <fullName evidence="3">Uncharacterized protein</fullName>
    </submittedName>
</protein>
<keyword evidence="5" id="KW-1185">Reference proteome</keyword>
<feature type="transmembrane region" description="Helical" evidence="2">
    <location>
        <begin position="45"/>
        <end position="67"/>
    </location>
</feature>
<sequence>MILKIGLILGLHSILAVCVCSGVLDVDLELLALLLGSQLPFAAQLLHKDSVLLLKTWAFWPAVILCYVMRYGDSTAEEIIGVIAVHAAGGCSLVNLATSPAAKLPWIWPMMLLALVISCAVLTSSHRDLWDRELLNLCAAWLVTTVTVLLVSELLRSHLECQKELENQRDYNQILLQAYQPFSQLATCCLRGCPSLFNVTSDSELQMKLMSANNPVVVRSSAEFDALFGRQMMGLSLDKAWVAHHLGRQQLKGIFCQDKPKEELNITFVDADGNLFECRVPKRSRAPPKLQLQRKHRGHRGHESWWWAFVWSVPNGALELLTTKSKSLPERKACAEALCDSANCRGRRDRRCPRRVSNQLQAPPSRSPVKARALP</sequence>
<dbReference type="Proteomes" id="UP001152797">
    <property type="component" value="Unassembled WGS sequence"/>
</dbReference>
<gene>
    <name evidence="3" type="ORF">C1SCF055_LOCUS7207</name>
</gene>
<organism evidence="3">
    <name type="scientific">Cladocopium goreaui</name>
    <dbReference type="NCBI Taxonomy" id="2562237"/>
    <lineage>
        <taxon>Eukaryota</taxon>
        <taxon>Sar</taxon>
        <taxon>Alveolata</taxon>
        <taxon>Dinophyceae</taxon>
        <taxon>Suessiales</taxon>
        <taxon>Symbiodiniaceae</taxon>
        <taxon>Cladocopium</taxon>
    </lineage>
</organism>
<evidence type="ECO:0000313" key="5">
    <source>
        <dbReference type="Proteomes" id="UP001152797"/>
    </source>
</evidence>
<evidence type="ECO:0000256" key="2">
    <source>
        <dbReference type="SAM" id="Phobius"/>
    </source>
</evidence>
<accession>A0A9P1BVP9</accession>
<dbReference type="OrthoDB" id="438343at2759"/>
<feature type="transmembrane region" description="Helical" evidence="2">
    <location>
        <begin position="104"/>
        <end position="122"/>
    </location>
</feature>
<reference evidence="3" key="1">
    <citation type="submission" date="2022-10" db="EMBL/GenBank/DDBJ databases">
        <authorList>
            <person name="Chen Y."/>
            <person name="Dougan E. K."/>
            <person name="Chan C."/>
            <person name="Rhodes N."/>
            <person name="Thang M."/>
        </authorList>
    </citation>
    <scope>NUCLEOTIDE SEQUENCE</scope>
</reference>
<feature type="region of interest" description="Disordered" evidence="1">
    <location>
        <begin position="347"/>
        <end position="375"/>
    </location>
</feature>
<evidence type="ECO:0000313" key="3">
    <source>
        <dbReference type="EMBL" id="CAI3979238.1"/>
    </source>
</evidence>
<proteinExistence type="predicted"/>
<keyword evidence="2" id="KW-0812">Transmembrane</keyword>
<dbReference type="EMBL" id="CAMXCT020000469">
    <property type="protein sequence ID" value="CAL1132613.1"/>
    <property type="molecule type" value="Genomic_DNA"/>
</dbReference>
<dbReference type="EMBL" id="CAMXCT010000469">
    <property type="protein sequence ID" value="CAI3979238.1"/>
    <property type="molecule type" value="Genomic_DNA"/>
</dbReference>
<name>A0A9P1BVP9_9DINO</name>
<comment type="caution">
    <text evidence="3">The sequence shown here is derived from an EMBL/GenBank/DDBJ whole genome shotgun (WGS) entry which is preliminary data.</text>
</comment>
<evidence type="ECO:0000313" key="4">
    <source>
        <dbReference type="EMBL" id="CAL1132613.1"/>
    </source>
</evidence>
<feature type="transmembrane region" description="Helical" evidence="2">
    <location>
        <begin position="79"/>
        <end position="98"/>
    </location>
</feature>
<keyword evidence="2" id="KW-0472">Membrane</keyword>
<keyword evidence="2" id="KW-1133">Transmembrane helix</keyword>